<evidence type="ECO:0000256" key="3">
    <source>
        <dbReference type="ARBA" id="ARBA00022448"/>
    </source>
</evidence>
<evidence type="ECO:0000256" key="9">
    <source>
        <dbReference type="ARBA" id="ARBA00023136"/>
    </source>
</evidence>
<comment type="subcellular location">
    <subcellularLocation>
        <location evidence="1 10">Cell membrane</location>
        <topology evidence="1 10">Multi-pass membrane protein</topology>
    </subcellularLocation>
</comment>
<reference evidence="11 12" key="1">
    <citation type="submission" date="2019-03" db="EMBL/GenBank/DDBJ databases">
        <title>Genomic Encyclopedia of Type Strains, Phase IV (KMG-IV): sequencing the most valuable type-strain genomes for metagenomic binning, comparative biology and taxonomic classification.</title>
        <authorList>
            <person name="Goeker M."/>
        </authorList>
    </citation>
    <scope>NUCLEOTIDE SEQUENCE [LARGE SCALE GENOMIC DNA]</scope>
    <source>
        <strain evidence="11 12">DSM 45707</strain>
    </source>
</reference>
<evidence type="ECO:0000256" key="1">
    <source>
        <dbReference type="ARBA" id="ARBA00004651"/>
    </source>
</evidence>
<dbReference type="EMBL" id="SMAG01000002">
    <property type="protein sequence ID" value="TCS95726.1"/>
    <property type="molecule type" value="Genomic_DNA"/>
</dbReference>
<evidence type="ECO:0000256" key="5">
    <source>
        <dbReference type="ARBA" id="ARBA00022692"/>
    </source>
</evidence>
<sequence length="77" mass="7793">MVIASKIILAIISVGLIAVVLLQSGKSAGLSGAIGGGAEHLMGKAKARGFDAFLSKSTTVLAILFMVCALVVAFFVK</sequence>
<keyword evidence="7 10" id="KW-1133">Transmembrane helix</keyword>
<dbReference type="AlphaFoldDB" id="A0A4R3LE53"/>
<keyword evidence="4 10" id="KW-1003">Cell membrane</keyword>
<dbReference type="GO" id="GO:0005886">
    <property type="term" value="C:plasma membrane"/>
    <property type="evidence" value="ECO:0007669"/>
    <property type="project" value="UniProtKB-SubCell"/>
</dbReference>
<dbReference type="GO" id="GO:0065002">
    <property type="term" value="P:intracellular protein transmembrane transport"/>
    <property type="evidence" value="ECO:0007669"/>
    <property type="project" value="TreeGrafter"/>
</dbReference>
<evidence type="ECO:0000256" key="4">
    <source>
        <dbReference type="ARBA" id="ARBA00022475"/>
    </source>
</evidence>
<comment type="caution">
    <text evidence="11">The sequence shown here is derived from an EMBL/GenBank/DDBJ whole genome shotgun (WGS) entry which is preliminary data.</text>
</comment>
<keyword evidence="8 10" id="KW-0811">Translocation</keyword>
<dbReference type="GO" id="GO:0009306">
    <property type="term" value="P:protein secretion"/>
    <property type="evidence" value="ECO:0007669"/>
    <property type="project" value="UniProtKB-UniRule"/>
</dbReference>
<keyword evidence="3 10" id="KW-0813">Transport</keyword>
<dbReference type="Pfam" id="PF03840">
    <property type="entry name" value="SecG"/>
    <property type="match status" value="1"/>
</dbReference>
<keyword evidence="12" id="KW-1185">Reference proteome</keyword>
<dbReference type="Proteomes" id="UP000294937">
    <property type="component" value="Unassembled WGS sequence"/>
</dbReference>
<proteinExistence type="inferred from homology"/>
<evidence type="ECO:0000256" key="7">
    <source>
        <dbReference type="ARBA" id="ARBA00022989"/>
    </source>
</evidence>
<dbReference type="PANTHER" id="PTHR34182">
    <property type="entry name" value="PROTEIN-EXPORT MEMBRANE PROTEIN SECG"/>
    <property type="match status" value="1"/>
</dbReference>
<evidence type="ECO:0000256" key="10">
    <source>
        <dbReference type="RuleBase" id="RU365087"/>
    </source>
</evidence>
<gene>
    <name evidence="11" type="ORF">EDD58_102303</name>
</gene>
<dbReference type="GO" id="GO:0043952">
    <property type="term" value="P:protein transport by the Sec complex"/>
    <property type="evidence" value="ECO:0007669"/>
    <property type="project" value="TreeGrafter"/>
</dbReference>
<comment type="similarity">
    <text evidence="2 10">Belongs to the SecG family.</text>
</comment>
<protein>
    <recommendedName>
        <fullName evidence="10">Protein-export membrane protein SecG</fullName>
    </recommendedName>
</protein>
<dbReference type="OrthoDB" id="1651166at2"/>
<comment type="caution">
    <text evidence="10">Lacks conserved residue(s) required for the propagation of feature annotation.</text>
</comment>
<dbReference type="PRINTS" id="PR01651">
    <property type="entry name" value="SECGEXPORT"/>
</dbReference>
<keyword evidence="5 10" id="KW-0812">Transmembrane</keyword>
<evidence type="ECO:0000256" key="8">
    <source>
        <dbReference type="ARBA" id="ARBA00023010"/>
    </source>
</evidence>
<evidence type="ECO:0000256" key="2">
    <source>
        <dbReference type="ARBA" id="ARBA00008445"/>
    </source>
</evidence>
<evidence type="ECO:0000313" key="12">
    <source>
        <dbReference type="Proteomes" id="UP000294937"/>
    </source>
</evidence>
<keyword evidence="9 10" id="KW-0472">Membrane</keyword>
<keyword evidence="6 10" id="KW-0653">Protein transport</keyword>
<feature type="transmembrane region" description="Helical" evidence="10">
    <location>
        <begin position="53"/>
        <end position="76"/>
    </location>
</feature>
<dbReference type="InterPro" id="IPR004692">
    <property type="entry name" value="SecG"/>
</dbReference>
<comment type="function">
    <text evidence="10">Involved in protein export. Participates in an early event of protein translocation.</text>
</comment>
<dbReference type="RefSeq" id="WP_131923705.1">
    <property type="nucleotide sequence ID" value="NZ_SMAG01000002.1"/>
</dbReference>
<organism evidence="11 12">
    <name type="scientific">Hazenella coriacea</name>
    <dbReference type="NCBI Taxonomy" id="1179467"/>
    <lineage>
        <taxon>Bacteria</taxon>
        <taxon>Bacillati</taxon>
        <taxon>Bacillota</taxon>
        <taxon>Bacilli</taxon>
        <taxon>Bacillales</taxon>
        <taxon>Thermoactinomycetaceae</taxon>
        <taxon>Hazenella</taxon>
    </lineage>
</organism>
<evidence type="ECO:0000256" key="6">
    <source>
        <dbReference type="ARBA" id="ARBA00022927"/>
    </source>
</evidence>
<dbReference type="NCBIfam" id="TIGR00810">
    <property type="entry name" value="secG"/>
    <property type="match status" value="1"/>
</dbReference>
<dbReference type="PANTHER" id="PTHR34182:SF1">
    <property type="entry name" value="PROTEIN-EXPORT MEMBRANE PROTEIN SECG"/>
    <property type="match status" value="1"/>
</dbReference>
<dbReference type="GO" id="GO:0015450">
    <property type="term" value="F:protein-transporting ATPase activity"/>
    <property type="evidence" value="ECO:0007669"/>
    <property type="project" value="UniProtKB-UniRule"/>
</dbReference>
<accession>A0A4R3LE53</accession>
<evidence type="ECO:0000313" key="11">
    <source>
        <dbReference type="EMBL" id="TCS95726.1"/>
    </source>
</evidence>
<name>A0A4R3LE53_9BACL</name>